<dbReference type="CDD" id="cd11616">
    <property type="entry name" value="SAF_DH_OX_like"/>
    <property type="match status" value="1"/>
</dbReference>
<dbReference type="PANTHER" id="PTHR37850">
    <property type="entry name" value="STRU PROTEIN"/>
    <property type="match status" value="1"/>
</dbReference>
<dbReference type="InterPro" id="IPR048423">
    <property type="entry name" value="DRL_cat"/>
</dbReference>
<keyword evidence="3" id="KW-1185">Reference proteome</keyword>
<evidence type="ECO:0000313" key="2">
    <source>
        <dbReference type="EMBL" id="GLQ16557.1"/>
    </source>
</evidence>
<comment type="caution">
    <text evidence="2">The sequence shown here is derived from an EMBL/GenBank/DDBJ whole genome shotgun (WGS) entry which is preliminary data.</text>
</comment>
<dbReference type="Pfam" id="PF21135">
    <property type="entry name" value="DRL_cat"/>
    <property type="match status" value="1"/>
</dbReference>
<gene>
    <name evidence="2" type="ORF">GCM10007879_08060</name>
</gene>
<evidence type="ECO:0000313" key="3">
    <source>
        <dbReference type="Proteomes" id="UP001161405"/>
    </source>
</evidence>
<protein>
    <submittedName>
        <fullName evidence="2">Homoserine dehydrogenase</fullName>
    </submittedName>
</protein>
<accession>A0ABQ5UN30</accession>
<dbReference type="InterPro" id="IPR013974">
    <property type="entry name" value="SAF"/>
</dbReference>
<dbReference type="PANTHER" id="PTHR37850:SF2">
    <property type="entry name" value="SAF DOMAIN PROTEIN"/>
    <property type="match status" value="1"/>
</dbReference>
<dbReference type="InterPro" id="IPR005106">
    <property type="entry name" value="Asp/hSer_DH_NAD-bd"/>
</dbReference>
<dbReference type="EMBL" id="BSNI01000002">
    <property type="protein sequence ID" value="GLQ16557.1"/>
    <property type="molecule type" value="Genomic_DNA"/>
</dbReference>
<feature type="domain" description="SAF" evidence="1">
    <location>
        <begin position="365"/>
        <end position="430"/>
    </location>
</feature>
<dbReference type="SMART" id="SM00858">
    <property type="entry name" value="SAF"/>
    <property type="match status" value="1"/>
</dbReference>
<sequence length="451" mass="47696">MLSMSHSPSSVFQMPPESLTGLSRDLLRLENEGKEVLIGLIGAGEMGTDLIMQVARMRGLRIGAVAVRNAENALKAVQIAYGDRDNAVVCENDAAITRAIEMGKIAICTDAALVANNELIAQVVEATGKPSVGADIGLQALEAGKHLIMMNVEADVTVGAYLKRRAQELGLIYTVGAGDEPSSIMELIDFANALGLPIVSAGKGKNNPLNVDAVPDDYEKEAIERNMNPRMLVEFVDGSKTMVEMAALANATGMVPDKPGMHGPQATLDTLEDILIPAADGGILSDVGRVDYTIGKGVAPGVFVVVKAPHERIHERMADLKVGRGPYFTLYRPFHLTSLEVPLSCARVALYGQVDMQPLDVPVAEVCALAKKDMAAGEKFDAIGQYCYRSWTMTAADARAAKAVPCGLIEGGVATASIKKGELITYANCQPDAAQAIVGLRAKQDALLGLA</sequence>
<dbReference type="Pfam" id="PF03447">
    <property type="entry name" value="NAD_binding_3"/>
    <property type="match status" value="1"/>
</dbReference>
<dbReference type="Proteomes" id="UP001161405">
    <property type="component" value="Unassembled WGS sequence"/>
</dbReference>
<name>A0ABQ5UN30_9HYPH</name>
<dbReference type="Gene3D" id="3.40.50.720">
    <property type="entry name" value="NAD(P)-binding Rossmann-like Domain"/>
    <property type="match status" value="1"/>
</dbReference>
<reference evidence="2" key="2">
    <citation type="submission" date="2023-01" db="EMBL/GenBank/DDBJ databases">
        <title>Draft genome sequence of Maritalea porphyrae strain NBRC 107169.</title>
        <authorList>
            <person name="Sun Q."/>
            <person name="Mori K."/>
        </authorList>
    </citation>
    <scope>NUCLEOTIDE SEQUENCE</scope>
    <source>
        <strain evidence="2">NBRC 107169</strain>
    </source>
</reference>
<dbReference type="InterPro" id="IPR036291">
    <property type="entry name" value="NAD(P)-bd_dom_sf"/>
</dbReference>
<dbReference type="SUPFAM" id="SSF51735">
    <property type="entry name" value="NAD(P)-binding Rossmann-fold domains"/>
    <property type="match status" value="1"/>
</dbReference>
<reference evidence="2" key="1">
    <citation type="journal article" date="2014" name="Int. J. Syst. Evol. Microbiol.">
        <title>Complete genome of a new Firmicutes species belonging to the dominant human colonic microbiota ('Ruminococcus bicirculans') reveals two chromosomes and a selective capacity to utilize plant glucans.</title>
        <authorList>
            <consortium name="NISC Comparative Sequencing Program"/>
            <person name="Wegmann U."/>
            <person name="Louis P."/>
            <person name="Goesmann A."/>
            <person name="Henrissat B."/>
            <person name="Duncan S.H."/>
            <person name="Flint H.J."/>
        </authorList>
    </citation>
    <scope>NUCLEOTIDE SEQUENCE</scope>
    <source>
        <strain evidence="2">NBRC 107169</strain>
    </source>
</reference>
<organism evidence="2 3">
    <name type="scientific">Maritalea porphyrae</name>
    <dbReference type="NCBI Taxonomy" id="880732"/>
    <lineage>
        <taxon>Bacteria</taxon>
        <taxon>Pseudomonadati</taxon>
        <taxon>Pseudomonadota</taxon>
        <taxon>Alphaproteobacteria</taxon>
        <taxon>Hyphomicrobiales</taxon>
        <taxon>Devosiaceae</taxon>
        <taxon>Maritalea</taxon>
    </lineage>
</organism>
<proteinExistence type="predicted"/>
<evidence type="ECO:0000259" key="1">
    <source>
        <dbReference type="SMART" id="SM00858"/>
    </source>
</evidence>